<sequence>MRLNFHFPTEESDPDLTTPIFFLGKLRSNSKKVSWIDVMSNKEQKASGEQIVGMRNNTHYLKNAVATVLEKRGRENSLSEPKHQHHIHIMIILIAVRENEASANKCRDY</sequence>
<dbReference type="Proteomes" id="UP001642540">
    <property type="component" value="Unassembled WGS sequence"/>
</dbReference>
<keyword evidence="2" id="KW-1185">Reference proteome</keyword>
<proteinExistence type="predicted"/>
<organism evidence="1 2">
    <name type="scientific">Orchesella dallaii</name>
    <dbReference type="NCBI Taxonomy" id="48710"/>
    <lineage>
        <taxon>Eukaryota</taxon>
        <taxon>Metazoa</taxon>
        <taxon>Ecdysozoa</taxon>
        <taxon>Arthropoda</taxon>
        <taxon>Hexapoda</taxon>
        <taxon>Collembola</taxon>
        <taxon>Entomobryomorpha</taxon>
        <taxon>Entomobryoidea</taxon>
        <taxon>Orchesellidae</taxon>
        <taxon>Orchesellinae</taxon>
        <taxon>Orchesella</taxon>
    </lineage>
</organism>
<dbReference type="EMBL" id="CAXLJM020000035">
    <property type="protein sequence ID" value="CAL8103626.1"/>
    <property type="molecule type" value="Genomic_DNA"/>
</dbReference>
<name>A0ABP1QHL5_9HEXA</name>
<reference evidence="1 2" key="1">
    <citation type="submission" date="2024-08" db="EMBL/GenBank/DDBJ databases">
        <authorList>
            <person name="Cucini C."/>
            <person name="Frati F."/>
        </authorList>
    </citation>
    <scope>NUCLEOTIDE SEQUENCE [LARGE SCALE GENOMIC DNA]</scope>
</reference>
<evidence type="ECO:0000313" key="2">
    <source>
        <dbReference type="Proteomes" id="UP001642540"/>
    </source>
</evidence>
<accession>A0ABP1QHL5</accession>
<gene>
    <name evidence="1" type="ORF">ODALV1_LOCUS11505</name>
</gene>
<protein>
    <submittedName>
        <fullName evidence="1">Uncharacterized protein</fullName>
    </submittedName>
</protein>
<evidence type="ECO:0000313" key="1">
    <source>
        <dbReference type="EMBL" id="CAL8103626.1"/>
    </source>
</evidence>
<comment type="caution">
    <text evidence="1">The sequence shown here is derived from an EMBL/GenBank/DDBJ whole genome shotgun (WGS) entry which is preliminary data.</text>
</comment>